<gene>
    <name evidence="1" type="ORF">RPERSI_LOCUS35575</name>
</gene>
<organism evidence="1 2">
    <name type="scientific">Racocetra persica</name>
    <dbReference type="NCBI Taxonomy" id="160502"/>
    <lineage>
        <taxon>Eukaryota</taxon>
        <taxon>Fungi</taxon>
        <taxon>Fungi incertae sedis</taxon>
        <taxon>Mucoromycota</taxon>
        <taxon>Glomeromycotina</taxon>
        <taxon>Glomeromycetes</taxon>
        <taxon>Diversisporales</taxon>
        <taxon>Gigasporaceae</taxon>
        <taxon>Racocetra</taxon>
    </lineage>
</organism>
<accession>A0ACA9SUS2</accession>
<feature type="non-terminal residue" evidence="1">
    <location>
        <position position="58"/>
    </location>
</feature>
<dbReference type="EMBL" id="CAJVQC010165301">
    <property type="protein sequence ID" value="CAG8849403.1"/>
    <property type="molecule type" value="Genomic_DNA"/>
</dbReference>
<keyword evidence="2" id="KW-1185">Reference proteome</keyword>
<evidence type="ECO:0000313" key="2">
    <source>
        <dbReference type="Proteomes" id="UP000789920"/>
    </source>
</evidence>
<proteinExistence type="predicted"/>
<reference evidence="1" key="1">
    <citation type="submission" date="2021-06" db="EMBL/GenBank/DDBJ databases">
        <authorList>
            <person name="Kallberg Y."/>
            <person name="Tangrot J."/>
            <person name="Rosling A."/>
        </authorList>
    </citation>
    <scope>NUCLEOTIDE SEQUENCE</scope>
    <source>
        <strain evidence="1">MA461A</strain>
    </source>
</reference>
<dbReference type="Proteomes" id="UP000789920">
    <property type="component" value="Unassembled WGS sequence"/>
</dbReference>
<evidence type="ECO:0000313" key="1">
    <source>
        <dbReference type="EMBL" id="CAG8849403.1"/>
    </source>
</evidence>
<protein>
    <submittedName>
        <fullName evidence="1">16290_t:CDS:1</fullName>
    </submittedName>
</protein>
<sequence length="58" mass="6614">EPELVLLNIVSTCWLSFSNIIHNFHQNLESIKGALLEEAITNQQATFLLADIDQEFEI</sequence>
<comment type="caution">
    <text evidence="1">The sequence shown here is derived from an EMBL/GenBank/DDBJ whole genome shotgun (WGS) entry which is preliminary data.</text>
</comment>
<name>A0ACA9SUS2_9GLOM</name>
<feature type="non-terminal residue" evidence="1">
    <location>
        <position position="1"/>
    </location>
</feature>